<dbReference type="AlphaFoldDB" id="K0KY48"/>
<keyword evidence="3" id="KW-1185">Reference proteome</keyword>
<feature type="signal peptide" evidence="1">
    <location>
        <begin position="1"/>
        <end position="19"/>
    </location>
</feature>
<dbReference type="Proteomes" id="UP000009328">
    <property type="component" value="Unassembled WGS sequence"/>
</dbReference>
<protein>
    <submittedName>
        <fullName evidence="2">Secreted protein</fullName>
    </submittedName>
</protein>
<reference evidence="2 3" key="1">
    <citation type="journal article" date="2012" name="Eukaryot. Cell">
        <title>Draft genome sequence of Wickerhamomyces ciferrii NRRL Y-1031 F-60-10.</title>
        <authorList>
            <person name="Schneider J."/>
            <person name="Andrea H."/>
            <person name="Blom J."/>
            <person name="Jaenicke S."/>
            <person name="Ruckert C."/>
            <person name="Schorsch C."/>
            <person name="Szczepanowski R."/>
            <person name="Farwick M."/>
            <person name="Goesmann A."/>
            <person name="Puhler A."/>
            <person name="Schaffer S."/>
            <person name="Tauch A."/>
            <person name="Kohler T."/>
            <person name="Brinkrolf K."/>
        </authorList>
    </citation>
    <scope>NUCLEOTIDE SEQUENCE [LARGE SCALE GENOMIC DNA]</scope>
    <source>
        <strain evidence="3">ATCC 14091 / BCRC 22168 / CBS 111 / JCM 3599 / NBRC 0793 / NRRL Y-1031 F-60-10</strain>
    </source>
</reference>
<dbReference type="EMBL" id="CAIF01000296">
    <property type="protein sequence ID" value="CCH47002.1"/>
    <property type="molecule type" value="Genomic_DNA"/>
</dbReference>
<evidence type="ECO:0000256" key="1">
    <source>
        <dbReference type="SAM" id="SignalP"/>
    </source>
</evidence>
<comment type="caution">
    <text evidence="2">The sequence shown here is derived from an EMBL/GenBank/DDBJ whole genome shotgun (WGS) entry which is preliminary data.</text>
</comment>
<name>K0KY48_WICCF</name>
<evidence type="ECO:0000313" key="2">
    <source>
        <dbReference type="EMBL" id="CCH47002.1"/>
    </source>
</evidence>
<gene>
    <name evidence="2" type="ORF">BN7_6610</name>
</gene>
<accession>K0KY48</accession>
<keyword evidence="1" id="KW-0732">Signal</keyword>
<evidence type="ECO:0000313" key="3">
    <source>
        <dbReference type="Proteomes" id="UP000009328"/>
    </source>
</evidence>
<proteinExistence type="predicted"/>
<organism evidence="2 3">
    <name type="scientific">Wickerhamomyces ciferrii (strain ATCC 14091 / BCRC 22168 / CBS 111 / JCM 3599 / NBRC 0793 / NRRL Y-1031 F-60-10)</name>
    <name type="common">Yeast</name>
    <name type="synonym">Pichia ciferrii</name>
    <dbReference type="NCBI Taxonomy" id="1206466"/>
    <lineage>
        <taxon>Eukaryota</taxon>
        <taxon>Fungi</taxon>
        <taxon>Dikarya</taxon>
        <taxon>Ascomycota</taxon>
        <taxon>Saccharomycotina</taxon>
        <taxon>Saccharomycetes</taxon>
        <taxon>Phaffomycetales</taxon>
        <taxon>Wickerhamomycetaceae</taxon>
        <taxon>Wickerhamomyces</taxon>
    </lineage>
</organism>
<sequence>MQFSSIIISSITFLALTQASPIKLGASSDPIISTKSTPSVQPSKFPTLTIQQPVLSSNSNQFFSAKVVDKRQLN</sequence>
<feature type="chain" id="PRO_5003838080" evidence="1">
    <location>
        <begin position="20"/>
        <end position="74"/>
    </location>
</feature>
<dbReference type="HOGENOM" id="CLU_2689703_0_0_1"/>
<dbReference type="InParanoid" id="K0KY48"/>